<dbReference type="KEGG" id="mten:GWK48_02460"/>
<reference evidence="1 2" key="1">
    <citation type="submission" date="2020-02" db="EMBL/GenBank/DDBJ databases">
        <title>Comparative genome analysis reveals the metabolism and evolution of the thermophilic archaeal genus Metallosphaera.</title>
        <authorList>
            <person name="Jiang C."/>
        </authorList>
    </citation>
    <scope>NUCLEOTIDE SEQUENCE [LARGE SCALE GENOMIC DNA]</scope>
    <source>
        <strain evidence="1 2">Ric-A</strain>
    </source>
</reference>
<dbReference type="Proteomes" id="UP000509301">
    <property type="component" value="Chromosome"/>
</dbReference>
<keyword evidence="2" id="KW-1185">Reference proteome</keyword>
<sequence length="45" mass="5244">MQLLPIYENFTVEVYNEVVRRVKLTSKYESVGLPSSPFMAFLYPS</sequence>
<proteinExistence type="predicted"/>
<protein>
    <submittedName>
        <fullName evidence="1">Uncharacterized protein</fullName>
    </submittedName>
</protein>
<name>A0A6N0NRM1_9CREN</name>
<gene>
    <name evidence="1" type="ORF">GWK48_02460</name>
</gene>
<evidence type="ECO:0000313" key="2">
    <source>
        <dbReference type="Proteomes" id="UP000509301"/>
    </source>
</evidence>
<dbReference type="EMBL" id="CP049074">
    <property type="protein sequence ID" value="QKQ99405.1"/>
    <property type="molecule type" value="Genomic_DNA"/>
</dbReference>
<evidence type="ECO:0000313" key="1">
    <source>
        <dbReference type="EMBL" id="QKQ99405.1"/>
    </source>
</evidence>
<dbReference type="AlphaFoldDB" id="A0A6N0NRM1"/>
<accession>A0A6N0NRM1</accession>
<organism evidence="1 2">
    <name type="scientific">Metallosphaera tengchongensis</name>
    <dbReference type="NCBI Taxonomy" id="1532350"/>
    <lineage>
        <taxon>Archaea</taxon>
        <taxon>Thermoproteota</taxon>
        <taxon>Thermoprotei</taxon>
        <taxon>Sulfolobales</taxon>
        <taxon>Sulfolobaceae</taxon>
        <taxon>Metallosphaera</taxon>
    </lineage>
</organism>